<accession>Q0MVC4</accession>
<dbReference type="GeneID" id="41332348"/>
<protein>
    <submittedName>
        <fullName evidence="1">ELP1-like protein</fullName>
    </submittedName>
</protein>
<dbReference type="EMBL" id="DQ844603">
    <property type="protein sequence ID" value="ABH10018.1"/>
    <property type="molecule type" value="Genomic_DNA"/>
</dbReference>
<reference evidence="1" key="1">
    <citation type="journal article" date="2006" name="J. Asia-Pac. Entomol.">
        <title>Differential Parasitic Capacity of Cotesia plutellae and C. glomerata on Diamondback Moth, Plutella xylostella and Dichotomous Taxonomic Characters.</title>
        <authorList>
            <person name="Kim Y."/>
            <person name="Ibrahim A.M.A."/>
            <person name="Jung S."/>
            <person name="Kwoen M."/>
        </authorList>
    </citation>
    <scope>NUCLEOTIDE SEQUENCE</scope>
</reference>
<organism evidence="1">
    <name type="scientific">Bracoviriform glomeratae</name>
    <dbReference type="NCBI Taxonomy" id="257816"/>
    <lineage>
        <taxon>Viruses</taxon>
        <taxon>Viruses incertae sedis</taxon>
        <taxon>Polydnaviriformidae</taxon>
        <taxon>Bracoviriform</taxon>
    </lineage>
</organism>
<dbReference type="KEGG" id="vg:41332348"/>
<proteinExistence type="predicted"/>
<name>Q0MVC4_9VIRU</name>
<dbReference type="RefSeq" id="YP_009665789.1">
    <property type="nucleotide sequence ID" value="NC_043290.1"/>
</dbReference>
<feature type="non-terminal residue" evidence="1">
    <location>
        <position position="1"/>
    </location>
</feature>
<sequence length="217" mass="25031">IALMEQQQRIVKFLNCSDLSQKEISLSDTIYVDVESPCNLKAPVVSLMNNVFLGSQHVFNINGTEVILTGNKFFGTEQEYYIRGMNVFSYKNLYEGQLQAHQVLGIRIQMFEDVYDGNHQIHEILGLEMKLISNEFRGIHYAFLEQKLPVDNFLSDSRIDDELKNEVSSSKLKDYIGLSINNKWGLPHTNNLSNGNYERFIQNVMPRLSLDPSYRLQ</sequence>
<evidence type="ECO:0000313" key="1">
    <source>
        <dbReference type="EMBL" id="ABH10018.1"/>
    </source>
</evidence>